<dbReference type="InterPro" id="IPR019428">
    <property type="entry name" value="7TM_GPCR_serpentine_rcpt_Str"/>
</dbReference>
<keyword evidence="10" id="KW-0675">Receptor</keyword>
<keyword evidence="7 19" id="KW-1133">Transmembrane helix</keyword>
<dbReference type="CTD" id="9838890"/>
<evidence type="ECO:0000256" key="19">
    <source>
        <dbReference type="SAM" id="Phobius"/>
    </source>
</evidence>
<dbReference type="AlphaFoldDB" id="E3LK74"/>
<keyword evidence="4" id="KW-0716">Sensory transduction</keyword>
<keyword evidence="2" id="KW-1003">Cell membrane</keyword>
<evidence type="ECO:0000256" key="14">
    <source>
        <dbReference type="ARBA" id="ARBA00061678"/>
    </source>
</evidence>
<evidence type="ECO:0000256" key="18">
    <source>
        <dbReference type="ARBA" id="ARBA00082489"/>
    </source>
</evidence>
<comment type="subunit">
    <text evidence="15">Interacts with odr-4.</text>
</comment>
<reference evidence="20" key="1">
    <citation type="submission" date="2007-07" db="EMBL/GenBank/DDBJ databases">
        <title>PCAP assembly of the Caenorhabditis remanei genome.</title>
        <authorList>
            <consortium name="The Caenorhabditis remanei Sequencing Consortium"/>
            <person name="Wilson R.K."/>
        </authorList>
    </citation>
    <scope>NUCLEOTIDE SEQUENCE [LARGE SCALE GENOMIC DNA]</scope>
    <source>
        <strain evidence="20">PB4641</strain>
    </source>
</reference>
<evidence type="ECO:0000256" key="3">
    <source>
        <dbReference type="ARBA" id="ARBA00022500"/>
    </source>
</evidence>
<dbReference type="Proteomes" id="UP000008281">
    <property type="component" value="Unassembled WGS sequence"/>
</dbReference>
<dbReference type="FunFam" id="1.20.1070.10:FF:000128">
    <property type="entry name" value="Seven TM Receptor"/>
    <property type="match status" value="1"/>
</dbReference>
<keyword evidence="5 19" id="KW-0812">Transmembrane</keyword>
<keyword evidence="8" id="KW-0969">Cilium</keyword>
<evidence type="ECO:0000313" key="21">
    <source>
        <dbReference type="Proteomes" id="UP000008281"/>
    </source>
</evidence>
<evidence type="ECO:0000256" key="8">
    <source>
        <dbReference type="ARBA" id="ARBA00023069"/>
    </source>
</evidence>
<feature type="transmembrane region" description="Helical" evidence="19">
    <location>
        <begin position="249"/>
        <end position="274"/>
    </location>
</feature>
<dbReference type="OMA" id="CYPRAST"/>
<dbReference type="HOGENOM" id="CLU_036335_2_0_1"/>
<name>E3LK74_CAERE</name>
<dbReference type="eggNOG" id="ENOG502RVUE">
    <property type="taxonomic scope" value="Eukaryota"/>
</dbReference>
<feature type="transmembrane region" description="Helical" evidence="19">
    <location>
        <begin position="133"/>
        <end position="153"/>
    </location>
</feature>
<keyword evidence="3" id="KW-0145">Chemotaxis</keyword>
<keyword evidence="11" id="KW-0325">Glycoprotein</keyword>
<evidence type="ECO:0000256" key="15">
    <source>
        <dbReference type="ARBA" id="ARBA00064300"/>
    </source>
</evidence>
<evidence type="ECO:0000256" key="4">
    <source>
        <dbReference type="ARBA" id="ARBA00022606"/>
    </source>
</evidence>
<feature type="transmembrane region" description="Helical" evidence="19">
    <location>
        <begin position="12"/>
        <end position="31"/>
    </location>
</feature>
<feature type="transmembrane region" description="Helical" evidence="19">
    <location>
        <begin position="286"/>
        <end position="307"/>
    </location>
</feature>
<keyword evidence="6" id="KW-0552">Olfaction</keyword>
<evidence type="ECO:0000256" key="17">
    <source>
        <dbReference type="ARBA" id="ARBA00078653"/>
    </source>
</evidence>
<comment type="function">
    <text evidence="13">An odorant receptor which affects chemotaxis to the volatile odorant diacetyl. Specifies AWA neuronal cell fate via the odr-7 pathway.</text>
</comment>
<gene>
    <name evidence="20" type="ORF">CRE_18933</name>
</gene>
<dbReference type="EMBL" id="DS268410">
    <property type="protein sequence ID" value="EFP00061.1"/>
    <property type="molecule type" value="Genomic_DNA"/>
</dbReference>
<comment type="subcellular location">
    <subcellularLocation>
        <location evidence="1">Cell projection</location>
        <location evidence="1">Cilium membrane</location>
        <topology evidence="1">Multi-pass membrane protein</topology>
    </subcellularLocation>
</comment>
<dbReference type="GeneID" id="9838890"/>
<evidence type="ECO:0000256" key="10">
    <source>
        <dbReference type="ARBA" id="ARBA00023170"/>
    </source>
</evidence>
<organism evidence="21">
    <name type="scientific">Caenorhabditis remanei</name>
    <name type="common">Caenorhabditis vulgaris</name>
    <dbReference type="NCBI Taxonomy" id="31234"/>
    <lineage>
        <taxon>Eukaryota</taxon>
        <taxon>Metazoa</taxon>
        <taxon>Ecdysozoa</taxon>
        <taxon>Nematoda</taxon>
        <taxon>Chromadorea</taxon>
        <taxon>Rhabditida</taxon>
        <taxon>Rhabditina</taxon>
        <taxon>Rhabditomorpha</taxon>
        <taxon>Rhabditoidea</taxon>
        <taxon>Rhabditidae</taxon>
        <taxon>Peloderinae</taxon>
        <taxon>Caenorhabditis</taxon>
    </lineage>
</organism>
<dbReference type="PANTHER" id="PTHR22943:SF20">
    <property type="entry name" value="SEVEN TM RECEPTOR"/>
    <property type="match status" value="1"/>
</dbReference>
<evidence type="ECO:0000256" key="13">
    <source>
        <dbReference type="ARBA" id="ARBA00054965"/>
    </source>
</evidence>
<dbReference type="GO" id="GO:0042048">
    <property type="term" value="P:olfactory behavior"/>
    <property type="evidence" value="ECO:0007669"/>
    <property type="project" value="TreeGrafter"/>
</dbReference>
<dbReference type="SUPFAM" id="SSF81321">
    <property type="entry name" value="Family A G protein-coupled receptor-like"/>
    <property type="match status" value="1"/>
</dbReference>
<sequence length="351" mass="40434">MFNWEDILLTVQITSFFIAIINNSILINLIINHSPKDIGAYKYLMLLISIFEVIYAVLDLTVQPIFHSFGATFTLIVNTTNSGLDKRVWEILAVVYCGFYGSSMAIFSIHYAYRYWVLIGKERNLSWFKGRKVLFWLIIPFSIGLIWAVVGYFPCYPRASTNDYLRESVLMKLGLNIDRIVYFAPYFYEKNEFGQNVIYWPSFVGIMLDSLSINLSLLVVGYYGVKCWNKMSRLLSTTSIDHQNIQNQLFYSLVAQTVIPIFLMHIPALTMFMFSFLEMDAGHLSGFVSMSIAMFPALDPIPTILIISNYRDAIKRFVLIRYQKLGKTKLCRCLIFKKKSIHPSVSSSNVL</sequence>
<dbReference type="GO" id="GO:0038022">
    <property type="term" value="F:G protein-coupled olfactory receptor activity"/>
    <property type="evidence" value="ECO:0007669"/>
    <property type="project" value="TreeGrafter"/>
</dbReference>
<comment type="similarity">
    <text evidence="14">Belongs to the nematode receptor-like protein str family.</text>
</comment>
<evidence type="ECO:0000256" key="16">
    <source>
        <dbReference type="ARBA" id="ARBA00067967"/>
    </source>
</evidence>
<evidence type="ECO:0000256" key="2">
    <source>
        <dbReference type="ARBA" id="ARBA00022475"/>
    </source>
</evidence>
<keyword evidence="21" id="KW-1185">Reference proteome</keyword>
<evidence type="ECO:0000256" key="6">
    <source>
        <dbReference type="ARBA" id="ARBA00022725"/>
    </source>
</evidence>
<keyword evidence="9 19" id="KW-0472">Membrane</keyword>
<evidence type="ECO:0000256" key="12">
    <source>
        <dbReference type="ARBA" id="ARBA00023273"/>
    </source>
</evidence>
<evidence type="ECO:0000256" key="1">
    <source>
        <dbReference type="ARBA" id="ARBA00004272"/>
    </source>
</evidence>
<dbReference type="OrthoDB" id="5805052at2759"/>
<dbReference type="InParanoid" id="E3LK74"/>
<evidence type="ECO:0000256" key="11">
    <source>
        <dbReference type="ARBA" id="ARBA00023180"/>
    </source>
</evidence>
<feature type="transmembrane region" description="Helical" evidence="19">
    <location>
        <begin position="91"/>
        <end position="113"/>
    </location>
</feature>
<feature type="transmembrane region" description="Helical" evidence="19">
    <location>
        <begin position="43"/>
        <end position="66"/>
    </location>
</feature>
<proteinExistence type="inferred from homology"/>
<feature type="transmembrane region" description="Helical" evidence="19">
    <location>
        <begin position="198"/>
        <end position="225"/>
    </location>
</feature>
<evidence type="ECO:0000256" key="9">
    <source>
        <dbReference type="ARBA" id="ARBA00023136"/>
    </source>
</evidence>
<protein>
    <recommendedName>
        <fullName evidence="16">Serpentine receptor class r-10</fullName>
    </recommendedName>
    <alternativeName>
        <fullName evidence="17">Odorant response abnormal protein 10</fullName>
    </alternativeName>
    <alternativeName>
        <fullName evidence="18">Olfactory receptor 10</fullName>
    </alternativeName>
</protein>
<accession>E3LK74</accession>
<evidence type="ECO:0000256" key="7">
    <source>
        <dbReference type="ARBA" id="ARBA00022989"/>
    </source>
</evidence>
<dbReference type="Pfam" id="PF10326">
    <property type="entry name" value="7TM_GPCR_Str"/>
    <property type="match status" value="1"/>
</dbReference>
<dbReference type="KEGG" id="crq:GCK72_019354"/>
<dbReference type="GO" id="GO:0060170">
    <property type="term" value="C:ciliary membrane"/>
    <property type="evidence" value="ECO:0007669"/>
    <property type="project" value="UniProtKB-SubCell"/>
</dbReference>
<keyword evidence="12" id="KW-0966">Cell projection</keyword>
<evidence type="ECO:0000256" key="5">
    <source>
        <dbReference type="ARBA" id="ARBA00022692"/>
    </source>
</evidence>
<dbReference type="FunCoup" id="E3LK74">
    <property type="interactions" value="1"/>
</dbReference>
<dbReference type="PANTHER" id="PTHR22943">
    <property type="entry name" value="7-TRANSMEMBRANE DOMAIN RECEPTOR C.ELEGANS"/>
    <property type="match status" value="1"/>
</dbReference>
<dbReference type="RefSeq" id="XP_003115573.2">
    <property type="nucleotide sequence ID" value="XM_003115525.2"/>
</dbReference>
<evidence type="ECO:0000313" key="20">
    <source>
        <dbReference type="EMBL" id="EFP00061.1"/>
    </source>
</evidence>
<dbReference type="GO" id="GO:0006935">
    <property type="term" value="P:chemotaxis"/>
    <property type="evidence" value="ECO:0007669"/>
    <property type="project" value="UniProtKB-KW"/>
</dbReference>